<dbReference type="Proteomes" id="UP000824120">
    <property type="component" value="Chromosome 7"/>
</dbReference>
<keyword evidence="2" id="KW-1185">Reference proteome</keyword>
<dbReference type="AlphaFoldDB" id="A0A9J5Y610"/>
<gene>
    <name evidence="1" type="ORF">H5410_035726</name>
</gene>
<comment type="caution">
    <text evidence="1">The sequence shown here is derived from an EMBL/GenBank/DDBJ whole genome shotgun (WGS) entry which is preliminary data.</text>
</comment>
<accession>A0A9J5Y610</accession>
<sequence length="65" mass="7329">MTIPTDDLIHIADGQMGYLVNVTHEAYNTGITMIESLKDACLLEMYEFDSVKMHDVVQDVGYMDS</sequence>
<protein>
    <submittedName>
        <fullName evidence="1">Uncharacterized protein</fullName>
    </submittedName>
</protein>
<evidence type="ECO:0000313" key="1">
    <source>
        <dbReference type="EMBL" id="KAG5594494.1"/>
    </source>
</evidence>
<reference evidence="1 2" key="1">
    <citation type="submission" date="2020-09" db="EMBL/GenBank/DDBJ databases">
        <title>De no assembly of potato wild relative species, Solanum commersonii.</title>
        <authorList>
            <person name="Cho K."/>
        </authorList>
    </citation>
    <scope>NUCLEOTIDE SEQUENCE [LARGE SCALE GENOMIC DNA]</scope>
    <source>
        <strain evidence="1">LZ3.2</strain>
        <tissue evidence="1">Leaf</tissue>
    </source>
</reference>
<dbReference type="EMBL" id="JACXVP010000007">
    <property type="protein sequence ID" value="KAG5594494.1"/>
    <property type="molecule type" value="Genomic_DNA"/>
</dbReference>
<proteinExistence type="predicted"/>
<organism evidence="1 2">
    <name type="scientific">Solanum commersonii</name>
    <name type="common">Commerson's wild potato</name>
    <name type="synonym">Commerson's nightshade</name>
    <dbReference type="NCBI Taxonomy" id="4109"/>
    <lineage>
        <taxon>Eukaryota</taxon>
        <taxon>Viridiplantae</taxon>
        <taxon>Streptophyta</taxon>
        <taxon>Embryophyta</taxon>
        <taxon>Tracheophyta</taxon>
        <taxon>Spermatophyta</taxon>
        <taxon>Magnoliopsida</taxon>
        <taxon>eudicotyledons</taxon>
        <taxon>Gunneridae</taxon>
        <taxon>Pentapetalae</taxon>
        <taxon>asterids</taxon>
        <taxon>lamiids</taxon>
        <taxon>Solanales</taxon>
        <taxon>Solanaceae</taxon>
        <taxon>Solanoideae</taxon>
        <taxon>Solaneae</taxon>
        <taxon>Solanum</taxon>
    </lineage>
</organism>
<name>A0A9J5Y610_SOLCO</name>
<evidence type="ECO:0000313" key="2">
    <source>
        <dbReference type="Proteomes" id="UP000824120"/>
    </source>
</evidence>